<evidence type="ECO:0000313" key="2">
    <source>
        <dbReference type="EMBL" id="GMF42825.1"/>
    </source>
</evidence>
<comment type="caution">
    <text evidence="2">The sequence shown here is derived from an EMBL/GenBank/DDBJ whole genome shotgun (WGS) entry which is preliminary data.</text>
</comment>
<proteinExistence type="predicted"/>
<feature type="compositionally biased region" description="Polar residues" evidence="1">
    <location>
        <begin position="1"/>
        <end position="14"/>
    </location>
</feature>
<keyword evidence="3" id="KW-1185">Reference proteome</keyword>
<feature type="compositionally biased region" description="Low complexity" evidence="1">
    <location>
        <begin position="114"/>
        <end position="126"/>
    </location>
</feature>
<gene>
    <name evidence="2" type="ORF">Plil01_001683400</name>
</gene>
<protein>
    <submittedName>
        <fullName evidence="2">Unnamed protein product</fullName>
    </submittedName>
</protein>
<evidence type="ECO:0000313" key="3">
    <source>
        <dbReference type="Proteomes" id="UP001165083"/>
    </source>
</evidence>
<name>A0A9W6XPW7_9STRA</name>
<organism evidence="2 3">
    <name type="scientific">Phytophthora lilii</name>
    <dbReference type="NCBI Taxonomy" id="2077276"/>
    <lineage>
        <taxon>Eukaryota</taxon>
        <taxon>Sar</taxon>
        <taxon>Stramenopiles</taxon>
        <taxon>Oomycota</taxon>
        <taxon>Peronosporomycetes</taxon>
        <taxon>Peronosporales</taxon>
        <taxon>Peronosporaceae</taxon>
        <taxon>Phytophthora</taxon>
    </lineage>
</organism>
<feature type="compositionally biased region" description="Low complexity" evidence="1">
    <location>
        <begin position="76"/>
        <end position="90"/>
    </location>
</feature>
<reference evidence="2" key="1">
    <citation type="submission" date="2023-04" db="EMBL/GenBank/DDBJ databases">
        <title>Phytophthora lilii NBRC 32176.</title>
        <authorList>
            <person name="Ichikawa N."/>
            <person name="Sato H."/>
            <person name="Tonouchi N."/>
        </authorList>
    </citation>
    <scope>NUCLEOTIDE SEQUENCE</scope>
    <source>
        <strain evidence="2">NBRC 32176</strain>
    </source>
</reference>
<evidence type="ECO:0000256" key="1">
    <source>
        <dbReference type="SAM" id="MobiDB-lite"/>
    </source>
</evidence>
<feature type="compositionally biased region" description="Polar residues" evidence="1">
    <location>
        <begin position="92"/>
        <end position="105"/>
    </location>
</feature>
<feature type="region of interest" description="Disordered" evidence="1">
    <location>
        <begin position="1"/>
        <end position="128"/>
    </location>
</feature>
<dbReference type="Proteomes" id="UP001165083">
    <property type="component" value="Unassembled WGS sequence"/>
</dbReference>
<dbReference type="AlphaFoldDB" id="A0A9W6XPW7"/>
<accession>A0A9W6XPW7</accession>
<feature type="compositionally biased region" description="Low complexity" evidence="1">
    <location>
        <begin position="25"/>
        <end position="44"/>
    </location>
</feature>
<sequence>MSSPTPQGSWTPSEASAAIGGSPTSAEASAGGVASSAGLPAPAVELLNRRTQPGTPPPASPAAPVDDESQGDSPQSSVAAAAALVGAAASTGDVSETSVTDTPAGSSRPRPDLSDLADAATAAPSLGLVGPFQMHVNYRS</sequence>
<dbReference type="EMBL" id="BSXW01002533">
    <property type="protein sequence ID" value="GMF42825.1"/>
    <property type="molecule type" value="Genomic_DNA"/>
</dbReference>